<dbReference type="Proteomes" id="UP000595254">
    <property type="component" value="Chromosome"/>
</dbReference>
<evidence type="ECO:0000256" key="9">
    <source>
        <dbReference type="ARBA" id="ARBA00023235"/>
    </source>
</evidence>
<evidence type="ECO:0000256" key="6">
    <source>
        <dbReference type="ARBA" id="ARBA00023110"/>
    </source>
</evidence>
<comment type="similarity">
    <text evidence="3 11">Belongs to the PrsA family.</text>
</comment>
<dbReference type="Gene3D" id="1.10.4030.10">
    <property type="entry name" value="Porin chaperone SurA, peptide-binding domain"/>
    <property type="match status" value="1"/>
</dbReference>
<keyword evidence="8" id="KW-0564">Palmitate</keyword>
<dbReference type="PANTHER" id="PTHR47245">
    <property type="entry name" value="PEPTIDYLPROLYL ISOMERASE"/>
    <property type="match status" value="1"/>
</dbReference>
<dbReference type="GO" id="GO:0006457">
    <property type="term" value="P:protein folding"/>
    <property type="evidence" value="ECO:0007669"/>
    <property type="project" value="UniProtKB-UniRule"/>
</dbReference>
<accession>A0A974NJD6</accession>
<dbReference type="AlphaFoldDB" id="A0A974NJD6"/>
<dbReference type="Gene3D" id="3.10.50.40">
    <property type="match status" value="1"/>
</dbReference>
<dbReference type="GO" id="GO:0005886">
    <property type="term" value="C:plasma membrane"/>
    <property type="evidence" value="ECO:0007669"/>
    <property type="project" value="UniProtKB-SubCell"/>
</dbReference>
<evidence type="ECO:0000256" key="1">
    <source>
        <dbReference type="ARBA" id="ARBA00000971"/>
    </source>
</evidence>
<keyword evidence="7 11" id="KW-0472">Membrane</keyword>
<evidence type="ECO:0000256" key="10">
    <source>
        <dbReference type="ARBA" id="ARBA00023288"/>
    </source>
</evidence>
<dbReference type="EC" id="5.2.1.8" evidence="11"/>
<dbReference type="EMBL" id="CP068053">
    <property type="protein sequence ID" value="QQS98672.1"/>
    <property type="molecule type" value="Genomic_DNA"/>
</dbReference>
<keyword evidence="4 11" id="KW-1003">Cell membrane</keyword>
<evidence type="ECO:0000256" key="2">
    <source>
        <dbReference type="ARBA" id="ARBA00004193"/>
    </source>
</evidence>
<dbReference type="InterPro" id="IPR050245">
    <property type="entry name" value="PrsA_foldase"/>
</dbReference>
<keyword evidence="15" id="KW-1185">Reference proteome</keyword>
<evidence type="ECO:0000256" key="11">
    <source>
        <dbReference type="HAMAP-Rule" id="MF_01145"/>
    </source>
</evidence>
<dbReference type="Pfam" id="PF13624">
    <property type="entry name" value="SurA_N_3"/>
    <property type="match status" value="1"/>
</dbReference>
<dbReference type="SUPFAM" id="SSF109998">
    <property type="entry name" value="Triger factor/SurA peptide-binding domain-like"/>
    <property type="match status" value="1"/>
</dbReference>
<keyword evidence="6 11" id="KW-0697">Rotamase</keyword>
<dbReference type="InterPro" id="IPR000297">
    <property type="entry name" value="PPIase_PpiC"/>
</dbReference>
<dbReference type="RefSeq" id="WP_051387876.1">
    <property type="nucleotide sequence ID" value="NZ_CP068053.1"/>
</dbReference>
<protein>
    <recommendedName>
        <fullName evidence="11">Foldase protein PrsA</fullName>
        <ecNumber evidence="11">5.2.1.8</ecNumber>
    </recommendedName>
</protein>
<evidence type="ECO:0000256" key="7">
    <source>
        <dbReference type="ARBA" id="ARBA00023136"/>
    </source>
</evidence>
<comment type="catalytic activity">
    <reaction evidence="1 11">
        <text>[protein]-peptidylproline (omega=180) = [protein]-peptidylproline (omega=0)</text>
        <dbReference type="Rhea" id="RHEA:16237"/>
        <dbReference type="Rhea" id="RHEA-COMP:10747"/>
        <dbReference type="Rhea" id="RHEA-COMP:10748"/>
        <dbReference type="ChEBI" id="CHEBI:83833"/>
        <dbReference type="ChEBI" id="CHEBI:83834"/>
        <dbReference type="EC" id="5.2.1.8"/>
    </reaction>
</comment>
<dbReference type="KEGG" id="ppsr:I6J18_13190"/>
<dbReference type="HAMAP" id="MF_01145">
    <property type="entry name" value="Foldase_PrsA"/>
    <property type="match status" value="1"/>
</dbReference>
<keyword evidence="5 11" id="KW-0732">Signal</keyword>
<dbReference type="GO" id="GO:0003755">
    <property type="term" value="F:peptidyl-prolyl cis-trans isomerase activity"/>
    <property type="evidence" value="ECO:0007669"/>
    <property type="project" value="UniProtKB-UniRule"/>
</dbReference>
<evidence type="ECO:0000259" key="13">
    <source>
        <dbReference type="PROSITE" id="PS50198"/>
    </source>
</evidence>
<dbReference type="PANTHER" id="PTHR47245:SF1">
    <property type="entry name" value="FOLDASE PROTEIN PRSA"/>
    <property type="match status" value="1"/>
</dbReference>
<feature type="domain" description="PpiC" evidence="13">
    <location>
        <begin position="160"/>
        <end position="250"/>
    </location>
</feature>
<dbReference type="InterPro" id="IPR023058">
    <property type="entry name" value="PPIase_PpiC_CS"/>
</dbReference>
<dbReference type="SUPFAM" id="SSF54534">
    <property type="entry name" value="FKBP-like"/>
    <property type="match status" value="1"/>
</dbReference>
<evidence type="ECO:0000256" key="8">
    <source>
        <dbReference type="ARBA" id="ARBA00023139"/>
    </source>
</evidence>
<evidence type="ECO:0000256" key="3">
    <source>
        <dbReference type="ARBA" id="ARBA00006071"/>
    </source>
</evidence>
<keyword evidence="9 11" id="KW-0413">Isomerase</keyword>
<evidence type="ECO:0000256" key="5">
    <source>
        <dbReference type="ARBA" id="ARBA00022729"/>
    </source>
</evidence>
<organism evidence="14 15">
    <name type="scientific">Peribacillus psychrosaccharolyticus</name>
    <name type="common">Bacillus psychrosaccharolyticus</name>
    <dbReference type="NCBI Taxonomy" id="1407"/>
    <lineage>
        <taxon>Bacteria</taxon>
        <taxon>Bacillati</taxon>
        <taxon>Bacillota</taxon>
        <taxon>Bacilli</taxon>
        <taxon>Bacillales</taxon>
        <taxon>Bacillaceae</taxon>
        <taxon>Peribacillus</taxon>
    </lineage>
</organism>
<dbReference type="InterPro" id="IPR027304">
    <property type="entry name" value="Trigger_fact/SurA_dom_sf"/>
</dbReference>
<dbReference type="PROSITE" id="PS01096">
    <property type="entry name" value="PPIC_PPIASE_1"/>
    <property type="match status" value="1"/>
</dbReference>
<name>A0A974NJD6_PERPY</name>
<dbReference type="InterPro" id="IPR046357">
    <property type="entry name" value="PPIase_dom_sf"/>
</dbReference>
<keyword evidence="12" id="KW-0812">Transmembrane</keyword>
<evidence type="ECO:0000256" key="4">
    <source>
        <dbReference type="ARBA" id="ARBA00022475"/>
    </source>
</evidence>
<sequence length="303" mass="33990">MKDSWKKPSTYVWIAGILVVGALIFLLITFTSSAKGKAVATIDGEEITKDELYENLVSQYGASALSTMISDKIVDLEAKKEDIKITDKEIDKEMKTLIESYGDEETFEQQLATTGATKSTLEKDIVKYLQTVKLLEPRIKISDEEINTYFKENKDSLAQEEQVEASHILVESKAEAKDIIEKLADGKKFADLAKEYSTDTASAEKGGELGFFGKGEMAEEFEKVAFSLEKGKISDPVKTSYGYHIIKVTDKKAAKKANLKDSKTEIVATLKNEKLQTEYTTWLTEKQKDYDIYNSLESETETE</sequence>
<evidence type="ECO:0000313" key="14">
    <source>
        <dbReference type="EMBL" id="QQS98672.1"/>
    </source>
</evidence>
<dbReference type="InterPro" id="IPR023059">
    <property type="entry name" value="Foldase_PrsA"/>
</dbReference>
<dbReference type="Pfam" id="PF13616">
    <property type="entry name" value="Rotamase_3"/>
    <property type="match status" value="1"/>
</dbReference>
<feature type="transmembrane region" description="Helical" evidence="12">
    <location>
        <begin position="12"/>
        <end position="30"/>
    </location>
</feature>
<keyword evidence="12" id="KW-1133">Transmembrane helix</keyword>
<comment type="subcellular location">
    <subcellularLocation>
        <location evidence="2">Cell membrane</location>
        <topology evidence="2">Lipid-anchor</topology>
    </subcellularLocation>
</comment>
<evidence type="ECO:0000256" key="12">
    <source>
        <dbReference type="SAM" id="Phobius"/>
    </source>
</evidence>
<evidence type="ECO:0000313" key="15">
    <source>
        <dbReference type="Proteomes" id="UP000595254"/>
    </source>
</evidence>
<proteinExistence type="inferred from homology"/>
<comment type="function">
    <text evidence="11">Plays a major role in protein secretion by helping the post-translocational extracellular folding of several secreted proteins.</text>
</comment>
<keyword evidence="10" id="KW-0449">Lipoprotein</keyword>
<reference evidence="14 15" key="1">
    <citation type="submission" date="2021-01" db="EMBL/GenBank/DDBJ databases">
        <title>FDA dAtabase for Regulatory Grade micrObial Sequences (FDA-ARGOS): Supporting development and validation of Infectious Disease Dx tests.</title>
        <authorList>
            <person name="Nelson B."/>
            <person name="Plummer A."/>
            <person name="Tallon L."/>
            <person name="Sadzewicz L."/>
            <person name="Zhao X."/>
            <person name="Boylan J."/>
            <person name="Ott S."/>
            <person name="Bowen H."/>
            <person name="Vavikolanu K."/>
            <person name="Mehta A."/>
            <person name="Aluvathingal J."/>
            <person name="Nadendla S."/>
            <person name="Myers T."/>
            <person name="Yan Y."/>
            <person name="Sichtig H."/>
        </authorList>
    </citation>
    <scope>NUCLEOTIDE SEQUENCE [LARGE SCALE GENOMIC DNA]</scope>
    <source>
        <strain evidence="14 15">FDAARGOS_1161</strain>
    </source>
</reference>
<gene>
    <name evidence="11" type="primary">prsA</name>
    <name evidence="14" type="ORF">I6J18_13190</name>
</gene>
<dbReference type="PROSITE" id="PS50198">
    <property type="entry name" value="PPIC_PPIASE_2"/>
    <property type="match status" value="1"/>
</dbReference>